<accession>A0ABR2EIF2</accession>
<gene>
    <name evidence="2" type="ORF">V6N12_048835</name>
</gene>
<protein>
    <submittedName>
        <fullName evidence="2">Uncharacterized protein</fullName>
    </submittedName>
</protein>
<sequence>MEWDASLRAPLHRRDQSESLWLREAAAVDFQPRPVYNQSTEGNYSNAAIFTPFFPARADSKGLSNDCPPGFHDNHNLGGLSLGPIIGCAKINDNSAMDISMVTNEENCRLEQLEGLKRPRVHSHSPGVSASSDSSGAANPTSADLSIQVHRPQ</sequence>
<feature type="region of interest" description="Disordered" evidence="1">
    <location>
        <begin position="117"/>
        <end position="153"/>
    </location>
</feature>
<reference evidence="2 3" key="1">
    <citation type="journal article" date="2024" name="G3 (Bethesda)">
        <title>Genome assembly of Hibiscus sabdariffa L. provides insights into metabolisms of medicinal natural products.</title>
        <authorList>
            <person name="Kim T."/>
        </authorList>
    </citation>
    <scope>NUCLEOTIDE SEQUENCE [LARGE SCALE GENOMIC DNA]</scope>
    <source>
        <strain evidence="2">TK-2024</strain>
        <tissue evidence="2">Old leaves</tissue>
    </source>
</reference>
<name>A0ABR2EIF2_9ROSI</name>
<evidence type="ECO:0000313" key="2">
    <source>
        <dbReference type="EMBL" id="KAK8561775.1"/>
    </source>
</evidence>
<evidence type="ECO:0000256" key="1">
    <source>
        <dbReference type="SAM" id="MobiDB-lite"/>
    </source>
</evidence>
<feature type="compositionally biased region" description="Low complexity" evidence="1">
    <location>
        <begin position="124"/>
        <end position="137"/>
    </location>
</feature>
<organism evidence="2 3">
    <name type="scientific">Hibiscus sabdariffa</name>
    <name type="common">roselle</name>
    <dbReference type="NCBI Taxonomy" id="183260"/>
    <lineage>
        <taxon>Eukaryota</taxon>
        <taxon>Viridiplantae</taxon>
        <taxon>Streptophyta</taxon>
        <taxon>Embryophyta</taxon>
        <taxon>Tracheophyta</taxon>
        <taxon>Spermatophyta</taxon>
        <taxon>Magnoliopsida</taxon>
        <taxon>eudicotyledons</taxon>
        <taxon>Gunneridae</taxon>
        <taxon>Pentapetalae</taxon>
        <taxon>rosids</taxon>
        <taxon>malvids</taxon>
        <taxon>Malvales</taxon>
        <taxon>Malvaceae</taxon>
        <taxon>Malvoideae</taxon>
        <taxon>Hibiscus</taxon>
    </lineage>
</organism>
<dbReference type="Proteomes" id="UP001472677">
    <property type="component" value="Unassembled WGS sequence"/>
</dbReference>
<comment type="caution">
    <text evidence="2">The sequence shown here is derived from an EMBL/GenBank/DDBJ whole genome shotgun (WGS) entry which is preliminary data.</text>
</comment>
<dbReference type="EMBL" id="JBBPBM010000013">
    <property type="protein sequence ID" value="KAK8561775.1"/>
    <property type="molecule type" value="Genomic_DNA"/>
</dbReference>
<evidence type="ECO:0000313" key="3">
    <source>
        <dbReference type="Proteomes" id="UP001472677"/>
    </source>
</evidence>
<keyword evidence="3" id="KW-1185">Reference proteome</keyword>
<proteinExistence type="predicted"/>